<dbReference type="InterPro" id="IPR013083">
    <property type="entry name" value="Znf_RING/FYVE/PHD"/>
</dbReference>
<dbReference type="OrthoDB" id="436852at2759"/>
<dbReference type="InParanoid" id="A0A0C3JE76"/>
<accession>A0A0C3JE76</accession>
<name>A0A0C3JE76_PISTI</name>
<gene>
    <name evidence="9" type="ORF">M404DRAFT_409066</name>
</gene>
<feature type="region of interest" description="Disordered" evidence="7">
    <location>
        <begin position="122"/>
        <end position="143"/>
    </location>
</feature>
<dbReference type="SUPFAM" id="SSF57903">
    <property type="entry name" value="FYVE/PHD zinc finger"/>
    <property type="match status" value="1"/>
</dbReference>
<dbReference type="STRING" id="870435.A0A0C3JE76"/>
<dbReference type="HOGENOM" id="CLU_013082_1_0_1"/>
<dbReference type="PANTHER" id="PTHR46174:SF1">
    <property type="entry name" value="CXXC-TYPE ZINC FINGER PROTEIN 1"/>
    <property type="match status" value="1"/>
</dbReference>
<feature type="compositionally biased region" description="Basic and acidic residues" evidence="7">
    <location>
        <begin position="67"/>
        <end position="77"/>
    </location>
</feature>
<evidence type="ECO:0000256" key="1">
    <source>
        <dbReference type="ARBA" id="ARBA00004123"/>
    </source>
</evidence>
<feature type="compositionally biased region" description="Polar residues" evidence="7">
    <location>
        <begin position="300"/>
        <end position="312"/>
    </location>
</feature>
<evidence type="ECO:0000256" key="5">
    <source>
        <dbReference type="ARBA" id="ARBA00023242"/>
    </source>
</evidence>
<proteinExistence type="predicted"/>
<dbReference type="InterPro" id="IPR011011">
    <property type="entry name" value="Znf_FYVE_PHD"/>
</dbReference>
<evidence type="ECO:0000313" key="9">
    <source>
        <dbReference type="EMBL" id="KIO07358.1"/>
    </source>
</evidence>
<dbReference type="PROSITE" id="PS01359">
    <property type="entry name" value="ZF_PHD_1"/>
    <property type="match status" value="1"/>
</dbReference>
<dbReference type="GO" id="GO:0048188">
    <property type="term" value="C:Set1C/COMPASS complex"/>
    <property type="evidence" value="ECO:0007669"/>
    <property type="project" value="InterPro"/>
</dbReference>
<feature type="region of interest" description="Disordered" evidence="7">
    <location>
        <begin position="39"/>
        <end position="89"/>
    </location>
</feature>
<dbReference type="InterPro" id="IPR037869">
    <property type="entry name" value="Spp1/CFP1"/>
</dbReference>
<keyword evidence="2" id="KW-0479">Metal-binding</keyword>
<feature type="compositionally biased region" description="Basic residues" evidence="7">
    <location>
        <begin position="54"/>
        <end position="66"/>
    </location>
</feature>
<evidence type="ECO:0000256" key="4">
    <source>
        <dbReference type="ARBA" id="ARBA00022833"/>
    </source>
</evidence>
<feature type="compositionally biased region" description="Low complexity" evidence="7">
    <location>
        <begin position="422"/>
        <end position="435"/>
    </location>
</feature>
<keyword evidence="10" id="KW-1185">Reference proteome</keyword>
<dbReference type="GO" id="GO:0045893">
    <property type="term" value="P:positive regulation of DNA-templated transcription"/>
    <property type="evidence" value="ECO:0007669"/>
    <property type="project" value="TreeGrafter"/>
</dbReference>
<dbReference type="InterPro" id="IPR019787">
    <property type="entry name" value="Znf_PHD-finger"/>
</dbReference>
<evidence type="ECO:0000256" key="7">
    <source>
        <dbReference type="SAM" id="MobiDB-lite"/>
    </source>
</evidence>
<dbReference type="AlphaFoldDB" id="A0A0C3JE76"/>
<evidence type="ECO:0000313" key="10">
    <source>
        <dbReference type="Proteomes" id="UP000054217"/>
    </source>
</evidence>
<dbReference type="InterPro" id="IPR019786">
    <property type="entry name" value="Zinc_finger_PHD-type_CS"/>
</dbReference>
<dbReference type="EMBL" id="KN831960">
    <property type="protein sequence ID" value="KIO07358.1"/>
    <property type="molecule type" value="Genomic_DNA"/>
</dbReference>
<evidence type="ECO:0000256" key="3">
    <source>
        <dbReference type="ARBA" id="ARBA00022771"/>
    </source>
</evidence>
<evidence type="ECO:0000256" key="2">
    <source>
        <dbReference type="ARBA" id="ARBA00022723"/>
    </source>
</evidence>
<sequence length="475" mass="52171">MIERERKKKRLAAFRNVPLASSSKTQLVPTEIEGCGRVLISMDASEPPTSPKRSPSKGRRSRRKKKVAADARGEKDGLLTPSEAKLDAPNWPDMHFPWGSSSTPCGSQNLEEEERLRHIENFLERDSDEEVEEGPSSPLRSPAEEIQTTQVKTYPVLLHAGEAPIRSTGMSVVPRDPADARAAFLSKKSVKELSLRLLRRRNTDNDGGGVVCICNEPDDERDSVQCDACQIWYHLDCIGIRSTSELGREEDPWFCANCAEAKTPPPVILSLSEPTFVPTDDKITGDACYDLPFLQAGLNPSPTTHWTSSGRQPRTPPDSHVGFQFSSGSSWDEPPSRGGPHTPQFPNSQDVRVYTTPGQVGSLAVEESPFDPTSTPSRGIKFGAPFTTPKNGLWQGRHQELFHTPTRPGGIAFGRPFGQYGSRGVEGSSGRSTSTQDITPVVHHLKERGRPPESPLAGKRSRHSVDNRLSTSRGR</sequence>
<keyword evidence="3 6" id="KW-0863">Zinc-finger</keyword>
<evidence type="ECO:0000256" key="6">
    <source>
        <dbReference type="PROSITE-ProRule" id="PRU00146"/>
    </source>
</evidence>
<dbReference type="SMART" id="SM00249">
    <property type="entry name" value="PHD"/>
    <property type="match status" value="1"/>
</dbReference>
<reference evidence="9 10" key="1">
    <citation type="submission" date="2014-04" db="EMBL/GenBank/DDBJ databases">
        <authorList>
            <consortium name="DOE Joint Genome Institute"/>
            <person name="Kuo A."/>
            <person name="Kohler A."/>
            <person name="Costa M.D."/>
            <person name="Nagy L.G."/>
            <person name="Floudas D."/>
            <person name="Copeland A."/>
            <person name="Barry K.W."/>
            <person name="Cichocki N."/>
            <person name="Veneault-Fourrey C."/>
            <person name="LaButti K."/>
            <person name="Lindquist E.A."/>
            <person name="Lipzen A."/>
            <person name="Lundell T."/>
            <person name="Morin E."/>
            <person name="Murat C."/>
            <person name="Sun H."/>
            <person name="Tunlid A."/>
            <person name="Henrissat B."/>
            <person name="Grigoriev I.V."/>
            <person name="Hibbett D.S."/>
            <person name="Martin F."/>
            <person name="Nordberg H.P."/>
            <person name="Cantor M.N."/>
            <person name="Hua S.X."/>
        </authorList>
    </citation>
    <scope>NUCLEOTIDE SEQUENCE [LARGE SCALE GENOMIC DNA]</scope>
    <source>
        <strain evidence="9 10">Marx 270</strain>
    </source>
</reference>
<feature type="region of interest" description="Disordered" evidence="7">
    <location>
        <begin position="300"/>
        <end position="353"/>
    </location>
</feature>
<keyword evidence="4" id="KW-0862">Zinc</keyword>
<keyword evidence="5" id="KW-0539">Nucleus</keyword>
<dbReference type="PANTHER" id="PTHR46174">
    <property type="entry name" value="CXXC-TYPE ZINC FINGER PROTEIN 1"/>
    <property type="match status" value="1"/>
</dbReference>
<dbReference type="Gene3D" id="3.30.40.10">
    <property type="entry name" value="Zinc/RING finger domain, C3HC4 (zinc finger)"/>
    <property type="match status" value="1"/>
</dbReference>
<reference evidence="10" key="2">
    <citation type="submission" date="2015-01" db="EMBL/GenBank/DDBJ databases">
        <title>Evolutionary Origins and Diversification of the Mycorrhizal Mutualists.</title>
        <authorList>
            <consortium name="DOE Joint Genome Institute"/>
            <consortium name="Mycorrhizal Genomics Consortium"/>
            <person name="Kohler A."/>
            <person name="Kuo A."/>
            <person name="Nagy L.G."/>
            <person name="Floudas D."/>
            <person name="Copeland A."/>
            <person name="Barry K.W."/>
            <person name="Cichocki N."/>
            <person name="Veneault-Fourrey C."/>
            <person name="LaButti K."/>
            <person name="Lindquist E.A."/>
            <person name="Lipzen A."/>
            <person name="Lundell T."/>
            <person name="Morin E."/>
            <person name="Murat C."/>
            <person name="Riley R."/>
            <person name="Ohm R."/>
            <person name="Sun H."/>
            <person name="Tunlid A."/>
            <person name="Henrissat B."/>
            <person name="Grigoriev I.V."/>
            <person name="Hibbett D.S."/>
            <person name="Martin F."/>
        </authorList>
    </citation>
    <scope>NUCLEOTIDE SEQUENCE [LARGE SCALE GENOMIC DNA]</scope>
    <source>
        <strain evidence="10">Marx 270</strain>
    </source>
</reference>
<dbReference type="InterPro" id="IPR001965">
    <property type="entry name" value="Znf_PHD"/>
</dbReference>
<dbReference type="PROSITE" id="PS50016">
    <property type="entry name" value="ZF_PHD_2"/>
    <property type="match status" value="1"/>
</dbReference>
<organism evidence="9 10">
    <name type="scientific">Pisolithus tinctorius Marx 270</name>
    <dbReference type="NCBI Taxonomy" id="870435"/>
    <lineage>
        <taxon>Eukaryota</taxon>
        <taxon>Fungi</taxon>
        <taxon>Dikarya</taxon>
        <taxon>Basidiomycota</taxon>
        <taxon>Agaricomycotina</taxon>
        <taxon>Agaricomycetes</taxon>
        <taxon>Agaricomycetidae</taxon>
        <taxon>Boletales</taxon>
        <taxon>Sclerodermatineae</taxon>
        <taxon>Pisolithaceae</taxon>
        <taxon>Pisolithus</taxon>
    </lineage>
</organism>
<dbReference type="GO" id="GO:0008270">
    <property type="term" value="F:zinc ion binding"/>
    <property type="evidence" value="ECO:0007669"/>
    <property type="project" value="UniProtKB-KW"/>
</dbReference>
<feature type="domain" description="PHD-type" evidence="8">
    <location>
        <begin position="209"/>
        <end position="261"/>
    </location>
</feature>
<dbReference type="Proteomes" id="UP000054217">
    <property type="component" value="Unassembled WGS sequence"/>
</dbReference>
<evidence type="ECO:0000259" key="8">
    <source>
        <dbReference type="PROSITE" id="PS50016"/>
    </source>
</evidence>
<protein>
    <recommendedName>
        <fullName evidence="8">PHD-type domain-containing protein</fullName>
    </recommendedName>
</protein>
<feature type="region of interest" description="Disordered" evidence="7">
    <location>
        <begin position="419"/>
        <end position="475"/>
    </location>
</feature>
<comment type="subcellular location">
    <subcellularLocation>
        <location evidence="1">Nucleus</location>
    </subcellularLocation>
</comment>
<dbReference type="Pfam" id="PF00628">
    <property type="entry name" value="PHD"/>
    <property type="match status" value="1"/>
</dbReference>